<evidence type="ECO:0000313" key="4">
    <source>
        <dbReference type="Proteomes" id="UP000757900"/>
    </source>
</evidence>
<reference evidence="3" key="1">
    <citation type="submission" date="2020-04" db="EMBL/GenBank/DDBJ databases">
        <title>Deep metagenomics examines the oral microbiome during advanced dental caries in children, revealing novel taxa and co-occurrences with host molecules.</title>
        <authorList>
            <person name="Baker J.L."/>
            <person name="Morton J.T."/>
            <person name="Dinis M."/>
            <person name="Alvarez R."/>
            <person name="Tran N.C."/>
            <person name="Knight R."/>
            <person name="Edlund A."/>
        </authorList>
    </citation>
    <scope>NUCLEOTIDE SEQUENCE</scope>
    <source>
        <strain evidence="3">JCVI_23_bin.16</strain>
    </source>
</reference>
<dbReference type="GO" id="GO:0016020">
    <property type="term" value="C:membrane"/>
    <property type="evidence" value="ECO:0007669"/>
    <property type="project" value="InterPro"/>
</dbReference>
<dbReference type="InterPro" id="IPR047793">
    <property type="entry name" value="LiaF_C"/>
</dbReference>
<protein>
    <submittedName>
        <fullName evidence="3">Cell wall-active antibiotics response protein</fullName>
    </submittedName>
</protein>
<dbReference type="InterPro" id="IPR024425">
    <property type="entry name" value="LiaF-like_C"/>
</dbReference>
<sequence>MIAFLKRHIFQILALAGTALVFELMGRGVTFLLFLGSLVLLVASVYIPIGIFRGMTLVVSLTSFFVAIFMTQSIWLVLLVLVLFYWLFRGPNGNEFLVWGESLLHPFGGAKEAYHGVKLIQPQSGQRTLIKRESLIASMESKTNYYEWDDINIVFLGGSSIVDLGNTLLPPEQSTIVIRKLFGRTRLIIPRDVGFRLNISAISGAVVFENQSYSLVGENFRWETAGYAATPRRLNIMISVGFGEVEVIVL</sequence>
<evidence type="ECO:0000256" key="1">
    <source>
        <dbReference type="SAM" id="Phobius"/>
    </source>
</evidence>
<feature type="transmembrane region" description="Helical" evidence="1">
    <location>
        <begin position="31"/>
        <end position="52"/>
    </location>
</feature>
<gene>
    <name evidence="3" type="ORF">HXK00_05560</name>
</gene>
<dbReference type="PIRSF" id="PIRSF031509">
    <property type="entry name" value="Cell_wall_LiaF/YvqF"/>
    <property type="match status" value="1"/>
</dbReference>
<feature type="transmembrane region" description="Helical" evidence="1">
    <location>
        <begin position="64"/>
        <end position="88"/>
    </location>
</feature>
<name>A0A929MRS5_ABIDE</name>
<organism evidence="3 4">
    <name type="scientific">Abiotrophia defectiva</name>
    <name type="common">Streptococcus defectivus</name>
    <dbReference type="NCBI Taxonomy" id="46125"/>
    <lineage>
        <taxon>Bacteria</taxon>
        <taxon>Bacillati</taxon>
        <taxon>Bacillota</taxon>
        <taxon>Bacilli</taxon>
        <taxon>Lactobacillales</taxon>
        <taxon>Aerococcaceae</taxon>
        <taxon>Abiotrophia</taxon>
    </lineage>
</organism>
<evidence type="ECO:0000313" key="3">
    <source>
        <dbReference type="EMBL" id="MBF0935095.1"/>
    </source>
</evidence>
<accession>A0A929MRS5</accession>
<proteinExistence type="predicted"/>
<feature type="domain" description="Cell wall-active antibiotics response LiaF-like C-terminal" evidence="2">
    <location>
        <begin position="136"/>
        <end position="247"/>
    </location>
</feature>
<keyword evidence="1" id="KW-0472">Membrane</keyword>
<dbReference type="InterPro" id="IPR016975">
    <property type="entry name" value="Cell_wall_LiaF"/>
</dbReference>
<comment type="caution">
    <text evidence="3">The sequence shown here is derived from an EMBL/GenBank/DDBJ whole genome shotgun (WGS) entry which is preliminary data.</text>
</comment>
<dbReference type="AlphaFoldDB" id="A0A929MRS5"/>
<evidence type="ECO:0000259" key="2">
    <source>
        <dbReference type="Pfam" id="PF09922"/>
    </source>
</evidence>
<keyword evidence="1" id="KW-0812">Transmembrane</keyword>
<dbReference type="Pfam" id="PF09922">
    <property type="entry name" value="LiaF-like_C"/>
    <property type="match status" value="1"/>
</dbReference>
<dbReference type="Proteomes" id="UP000757900">
    <property type="component" value="Unassembled WGS sequence"/>
</dbReference>
<dbReference type="NCBIfam" id="NF040535">
    <property type="entry name" value="LiaF_C_term"/>
    <property type="match status" value="1"/>
</dbReference>
<dbReference type="EMBL" id="JABZFV010000128">
    <property type="protein sequence ID" value="MBF0935095.1"/>
    <property type="molecule type" value="Genomic_DNA"/>
</dbReference>
<keyword evidence="1" id="KW-1133">Transmembrane helix</keyword>